<dbReference type="Pfam" id="PF00278">
    <property type="entry name" value="Orn_DAP_Arg_deC"/>
    <property type="match status" value="1"/>
</dbReference>
<dbReference type="InterPro" id="IPR009006">
    <property type="entry name" value="Ala_racemase/Decarboxylase_C"/>
</dbReference>
<feature type="compositionally biased region" description="Basic residues" evidence="1">
    <location>
        <begin position="67"/>
        <end position="82"/>
    </location>
</feature>
<name>A0AAU7CUC7_9BACT</name>
<sequence>MLYESFHRTWPVTAPVGLPAPPDEDEAAITGTEPWDVVGPVCKSGDFLAKDRALPCPGTIAGDLLGRRRRHGHGLPRQHAPPRCRDPR</sequence>
<evidence type="ECO:0000313" key="3">
    <source>
        <dbReference type="EMBL" id="XBH08296.1"/>
    </source>
</evidence>
<evidence type="ECO:0000256" key="1">
    <source>
        <dbReference type="SAM" id="MobiDB-lite"/>
    </source>
</evidence>
<reference evidence="3" key="1">
    <citation type="submission" date="2024-05" db="EMBL/GenBank/DDBJ databases">
        <title>Planctomycetes of the genus Singulisphaera possess chitinolytic capabilities.</title>
        <authorList>
            <person name="Ivanova A."/>
        </authorList>
    </citation>
    <scope>NUCLEOTIDE SEQUENCE</scope>
    <source>
        <strain evidence="3">Ch08T</strain>
    </source>
</reference>
<feature type="region of interest" description="Disordered" evidence="1">
    <location>
        <begin position="62"/>
        <end position="88"/>
    </location>
</feature>
<organism evidence="3">
    <name type="scientific">Singulisphaera sp. Ch08</name>
    <dbReference type="NCBI Taxonomy" id="3120278"/>
    <lineage>
        <taxon>Bacteria</taxon>
        <taxon>Pseudomonadati</taxon>
        <taxon>Planctomycetota</taxon>
        <taxon>Planctomycetia</taxon>
        <taxon>Isosphaerales</taxon>
        <taxon>Isosphaeraceae</taxon>
        <taxon>Singulisphaera</taxon>
    </lineage>
</organism>
<dbReference type="RefSeq" id="WP_406701129.1">
    <property type="nucleotide sequence ID" value="NZ_CP155447.1"/>
</dbReference>
<protein>
    <recommendedName>
        <fullName evidence="2">Orn/DAP/Arg decarboxylase 2 C-terminal domain-containing protein</fullName>
    </recommendedName>
</protein>
<dbReference type="EMBL" id="CP155447">
    <property type="protein sequence ID" value="XBH08296.1"/>
    <property type="molecule type" value="Genomic_DNA"/>
</dbReference>
<evidence type="ECO:0000259" key="2">
    <source>
        <dbReference type="Pfam" id="PF00278"/>
    </source>
</evidence>
<accession>A0AAU7CUC7</accession>
<dbReference type="GO" id="GO:0003824">
    <property type="term" value="F:catalytic activity"/>
    <property type="evidence" value="ECO:0007669"/>
    <property type="project" value="InterPro"/>
</dbReference>
<gene>
    <name evidence="3" type="ORF">V5E97_04895</name>
</gene>
<feature type="domain" description="Orn/DAP/Arg decarboxylase 2 C-terminal" evidence="2">
    <location>
        <begin position="2"/>
        <end position="65"/>
    </location>
</feature>
<proteinExistence type="predicted"/>
<dbReference type="InterPro" id="IPR022643">
    <property type="entry name" value="De-COase2_C"/>
</dbReference>
<dbReference type="SUPFAM" id="SSF50621">
    <property type="entry name" value="Alanine racemase C-terminal domain-like"/>
    <property type="match status" value="1"/>
</dbReference>
<dbReference type="AlphaFoldDB" id="A0AAU7CUC7"/>
<dbReference type="Gene3D" id="2.40.37.10">
    <property type="entry name" value="Lyase, Ornithine Decarboxylase, Chain A, domain 1"/>
    <property type="match status" value="1"/>
</dbReference>